<evidence type="ECO:0000256" key="6">
    <source>
        <dbReference type="SAM" id="MobiDB-lite"/>
    </source>
</evidence>
<gene>
    <name evidence="10" type="ORF">DOTSEDRAFT_121742</name>
</gene>
<dbReference type="InterPro" id="IPR004583">
    <property type="entry name" value="DNA_repair_Rad4"/>
</dbReference>
<feature type="non-terminal residue" evidence="10">
    <location>
        <position position="735"/>
    </location>
</feature>
<dbReference type="STRING" id="675120.N1Q4I1"/>
<dbReference type="InterPro" id="IPR042488">
    <property type="entry name" value="Rad4_BHD3_sf"/>
</dbReference>
<dbReference type="GO" id="GO:0003684">
    <property type="term" value="F:damaged DNA binding"/>
    <property type="evidence" value="ECO:0007669"/>
    <property type="project" value="InterPro"/>
</dbReference>
<dbReference type="InterPro" id="IPR018328">
    <property type="entry name" value="Rad4_beta-hairpin_dom3"/>
</dbReference>
<dbReference type="EMBL" id="KB446535">
    <property type="protein sequence ID" value="EME50263.1"/>
    <property type="molecule type" value="Genomic_DNA"/>
</dbReference>
<dbReference type="GO" id="GO:0000111">
    <property type="term" value="C:nucleotide-excision repair factor 2 complex"/>
    <property type="evidence" value="ECO:0007669"/>
    <property type="project" value="TreeGrafter"/>
</dbReference>
<dbReference type="Gene3D" id="2.20.20.110">
    <property type="entry name" value="Rad4, beta-hairpin domain BHD1"/>
    <property type="match status" value="1"/>
</dbReference>
<dbReference type="GO" id="GO:0006289">
    <property type="term" value="P:nucleotide-excision repair"/>
    <property type="evidence" value="ECO:0007669"/>
    <property type="project" value="InterPro"/>
</dbReference>
<dbReference type="OMA" id="IPEWLMS"/>
<evidence type="ECO:0000259" key="8">
    <source>
        <dbReference type="SMART" id="SM01031"/>
    </source>
</evidence>
<evidence type="ECO:0008006" key="12">
    <source>
        <dbReference type="Google" id="ProtNLM"/>
    </source>
</evidence>
<dbReference type="eggNOG" id="KOG2179">
    <property type="taxonomic scope" value="Eukaryota"/>
</dbReference>
<keyword evidence="4" id="KW-0234">DNA repair</keyword>
<feature type="compositionally biased region" description="Polar residues" evidence="6">
    <location>
        <begin position="34"/>
        <end position="68"/>
    </location>
</feature>
<keyword evidence="3" id="KW-0227">DNA damage</keyword>
<dbReference type="InterPro" id="IPR018325">
    <property type="entry name" value="Rad4/PNGase_transGLS-fold"/>
</dbReference>
<dbReference type="GO" id="GO:0006298">
    <property type="term" value="P:mismatch repair"/>
    <property type="evidence" value="ECO:0007669"/>
    <property type="project" value="TreeGrafter"/>
</dbReference>
<feature type="compositionally biased region" description="Basic and acidic residues" evidence="6">
    <location>
        <begin position="1"/>
        <end position="14"/>
    </location>
</feature>
<dbReference type="GO" id="GO:0071942">
    <property type="term" value="C:XPC complex"/>
    <property type="evidence" value="ECO:0007669"/>
    <property type="project" value="TreeGrafter"/>
</dbReference>
<dbReference type="Pfam" id="PF10405">
    <property type="entry name" value="BHD_3"/>
    <property type="match status" value="1"/>
</dbReference>
<feature type="region of interest" description="Disordered" evidence="6">
    <location>
        <begin position="297"/>
        <end position="350"/>
    </location>
</feature>
<evidence type="ECO:0000259" key="7">
    <source>
        <dbReference type="SMART" id="SM01030"/>
    </source>
</evidence>
<reference evidence="10 11" key="2">
    <citation type="journal article" date="2012" name="PLoS Pathog.">
        <title>Diverse lifestyles and strategies of plant pathogenesis encoded in the genomes of eighteen Dothideomycetes fungi.</title>
        <authorList>
            <person name="Ohm R.A."/>
            <person name="Feau N."/>
            <person name="Henrissat B."/>
            <person name="Schoch C.L."/>
            <person name="Horwitz B.A."/>
            <person name="Barry K.W."/>
            <person name="Condon B.J."/>
            <person name="Copeland A.C."/>
            <person name="Dhillon B."/>
            <person name="Glaser F."/>
            <person name="Hesse C.N."/>
            <person name="Kosti I."/>
            <person name="LaButti K."/>
            <person name="Lindquist E.A."/>
            <person name="Lucas S."/>
            <person name="Salamov A.A."/>
            <person name="Bradshaw R.E."/>
            <person name="Ciuffetti L."/>
            <person name="Hamelin R.C."/>
            <person name="Kema G.H.J."/>
            <person name="Lawrence C."/>
            <person name="Scott J.A."/>
            <person name="Spatafora J.W."/>
            <person name="Turgeon B.G."/>
            <person name="de Wit P.J.G.M."/>
            <person name="Zhong S."/>
            <person name="Goodwin S.B."/>
            <person name="Grigoriev I.V."/>
        </authorList>
    </citation>
    <scope>NUCLEOTIDE SEQUENCE [LARGE SCALE GENOMIC DNA]</scope>
    <source>
        <strain evidence="11">NZE10 / CBS 128990</strain>
    </source>
</reference>
<sequence length="735" mass="82712">MLAETRHDDLEHRERPLKKRRVTLKREQPEEKTVSTPSRLSNQAPEHQISSATSTPAAEPTSSRPQTVEDSSEDEGEFEFEDVALDGANVSADEHPDGIEDLCISVQPESSSRRGQQHRRKPATALEKTHRLLVHKLHILCLLGHCMYVNGRCNNATAQKRLRPLLSANMMSYLNPKIHDTQFQRNRSFMDGLQQATDNFNAEYRVTGSGMIKPQWTAEGEEPRQLDQLPPVDRSDFVMAARNMEGSQDLGNQLFCALLRSAGVDARVVCSLQVLTFTSVPKGSTPQKPIKGRVFAIAPDTDPNKTDSSADESAMKGSSRTAVRRRLGQPGFAATKQPATPPKKKAKPTPKLSYPVFWVEAFNAAHQKWVPIDPVVTHTINKPTKLEPPITYDLNQMTYVLAFEADGVARDVTKRYAKAFNAKTRRHRVEASPEGVKWVKKAMRVFRRKGGINDRDQVEDAELAQKEAREGMPANVLDFKDHPYYALERHLRRHEVLHPKREAGKVNAGTAAKPRMEAVYRRQDVQICKSADKWYRVGREVIEGEQPLKHVPARRKRLHTPDEEVADPETTPMYAPYQTQLYIPPPVERGRIPKNVYGNLDIYVPSMVPAGAFHLRAPRDMARRAARLLRVDYADAVTGFKFQGRTGTAVVDGVVVPQQYADAILATIEGFEHEAEEEASIARSLLALRLWKRFLTGLRIAERVREYGDVAEDRDMVEERIDAAKAAEEGPGMFL</sequence>
<reference evidence="11" key="1">
    <citation type="journal article" date="2012" name="PLoS Genet.">
        <title>The genomes of the fungal plant pathogens Cladosporium fulvum and Dothistroma septosporum reveal adaptation to different hosts and lifestyles but also signatures of common ancestry.</title>
        <authorList>
            <person name="de Wit P.J.G.M."/>
            <person name="van der Burgt A."/>
            <person name="Oekmen B."/>
            <person name="Stergiopoulos I."/>
            <person name="Abd-Elsalam K.A."/>
            <person name="Aerts A.L."/>
            <person name="Bahkali A.H."/>
            <person name="Beenen H.G."/>
            <person name="Chettri P."/>
            <person name="Cox M.P."/>
            <person name="Datema E."/>
            <person name="de Vries R.P."/>
            <person name="Dhillon B."/>
            <person name="Ganley A.R."/>
            <person name="Griffiths S.A."/>
            <person name="Guo Y."/>
            <person name="Hamelin R.C."/>
            <person name="Henrissat B."/>
            <person name="Kabir M.S."/>
            <person name="Jashni M.K."/>
            <person name="Kema G."/>
            <person name="Klaubauf S."/>
            <person name="Lapidus A."/>
            <person name="Levasseur A."/>
            <person name="Lindquist E."/>
            <person name="Mehrabi R."/>
            <person name="Ohm R.A."/>
            <person name="Owen T.J."/>
            <person name="Salamov A."/>
            <person name="Schwelm A."/>
            <person name="Schijlen E."/>
            <person name="Sun H."/>
            <person name="van den Burg H.A."/>
            <person name="van Ham R.C.H.J."/>
            <person name="Zhang S."/>
            <person name="Goodwin S.B."/>
            <person name="Grigoriev I.V."/>
            <person name="Collemare J."/>
            <person name="Bradshaw R.E."/>
        </authorList>
    </citation>
    <scope>NUCLEOTIDE SEQUENCE [LARGE SCALE GENOMIC DNA]</scope>
    <source>
        <strain evidence="11">NZE10 / CBS 128990</strain>
    </source>
</reference>
<evidence type="ECO:0000256" key="2">
    <source>
        <dbReference type="ARBA" id="ARBA00009525"/>
    </source>
</evidence>
<feature type="region of interest" description="Disordered" evidence="6">
    <location>
        <begin position="1"/>
        <end position="77"/>
    </location>
</feature>
<dbReference type="Pfam" id="PF10404">
    <property type="entry name" value="BHD_2"/>
    <property type="match status" value="1"/>
</dbReference>
<accession>N1Q4I1</accession>
<keyword evidence="5" id="KW-0539">Nucleus</keyword>
<dbReference type="Pfam" id="PF03835">
    <property type="entry name" value="Rad4"/>
    <property type="match status" value="1"/>
</dbReference>
<comment type="similarity">
    <text evidence="2">Belongs to the XPC family.</text>
</comment>
<evidence type="ECO:0000313" key="10">
    <source>
        <dbReference type="EMBL" id="EME50263.1"/>
    </source>
</evidence>
<evidence type="ECO:0000256" key="5">
    <source>
        <dbReference type="ARBA" id="ARBA00023242"/>
    </source>
</evidence>
<organism evidence="10 11">
    <name type="scientific">Dothistroma septosporum (strain NZE10 / CBS 128990)</name>
    <name type="common">Red band needle blight fungus</name>
    <name type="synonym">Mycosphaerella pini</name>
    <dbReference type="NCBI Taxonomy" id="675120"/>
    <lineage>
        <taxon>Eukaryota</taxon>
        <taxon>Fungi</taxon>
        <taxon>Dikarya</taxon>
        <taxon>Ascomycota</taxon>
        <taxon>Pezizomycotina</taxon>
        <taxon>Dothideomycetes</taxon>
        <taxon>Dothideomycetidae</taxon>
        <taxon>Mycosphaerellales</taxon>
        <taxon>Mycosphaerellaceae</taxon>
        <taxon>Dothistroma</taxon>
    </lineage>
</organism>
<feature type="domain" description="Rad4 beta-hairpin" evidence="9">
    <location>
        <begin position="592"/>
        <end position="668"/>
    </location>
</feature>
<dbReference type="InterPro" id="IPR018327">
    <property type="entry name" value="BHD_2"/>
</dbReference>
<feature type="domain" description="Rad4 beta-hairpin" evidence="8">
    <location>
        <begin position="528"/>
        <end position="585"/>
    </location>
</feature>
<keyword evidence="11" id="KW-1185">Reference proteome</keyword>
<comment type="subcellular location">
    <subcellularLocation>
        <location evidence="1">Nucleus</location>
    </subcellularLocation>
</comment>
<dbReference type="InterPro" id="IPR036985">
    <property type="entry name" value="Transglutaminase-like_sf"/>
</dbReference>
<protein>
    <recommendedName>
        <fullName evidence="12">Rad4 beta-hairpin domain-containing protein</fullName>
    </recommendedName>
</protein>
<dbReference type="AlphaFoldDB" id="N1Q4I1"/>
<feature type="compositionally biased region" description="Basic and acidic residues" evidence="6">
    <location>
        <begin position="24"/>
        <end position="33"/>
    </location>
</feature>
<dbReference type="PANTHER" id="PTHR12135:SF0">
    <property type="entry name" value="DNA REPAIR PROTEIN COMPLEMENTING XP-C CELLS"/>
    <property type="match status" value="1"/>
</dbReference>
<dbReference type="PANTHER" id="PTHR12135">
    <property type="entry name" value="DNA REPAIR PROTEIN XP-C / RAD4"/>
    <property type="match status" value="1"/>
</dbReference>
<evidence type="ECO:0000256" key="4">
    <source>
        <dbReference type="ARBA" id="ARBA00023204"/>
    </source>
</evidence>
<dbReference type="SMART" id="SM01030">
    <property type="entry name" value="BHD_1"/>
    <property type="match status" value="1"/>
</dbReference>
<dbReference type="SMART" id="SM01031">
    <property type="entry name" value="BHD_2"/>
    <property type="match status" value="1"/>
</dbReference>
<dbReference type="OrthoDB" id="300780at2759"/>
<dbReference type="Gene3D" id="3.90.260.10">
    <property type="entry name" value="Transglutaminase-like"/>
    <property type="match status" value="1"/>
</dbReference>
<dbReference type="SUPFAM" id="SSF54001">
    <property type="entry name" value="Cysteine proteinases"/>
    <property type="match status" value="1"/>
</dbReference>
<dbReference type="InterPro" id="IPR038765">
    <property type="entry name" value="Papain-like_cys_pep_sf"/>
</dbReference>
<dbReference type="Pfam" id="PF10403">
    <property type="entry name" value="BHD_1"/>
    <property type="match status" value="1"/>
</dbReference>
<dbReference type="GO" id="GO:0003697">
    <property type="term" value="F:single-stranded DNA binding"/>
    <property type="evidence" value="ECO:0007669"/>
    <property type="project" value="TreeGrafter"/>
</dbReference>
<name>N1Q4I1_DOTSN</name>
<dbReference type="Gene3D" id="3.30.60.290">
    <property type="entry name" value="Rad4, beta-hairpin domain BHD2"/>
    <property type="match status" value="1"/>
</dbReference>
<dbReference type="Gene3D" id="3.30.70.2460">
    <property type="entry name" value="Rad4, beta-hairpin domain BHD3"/>
    <property type="match status" value="1"/>
</dbReference>
<dbReference type="GO" id="GO:0005737">
    <property type="term" value="C:cytoplasm"/>
    <property type="evidence" value="ECO:0007669"/>
    <property type="project" value="TreeGrafter"/>
</dbReference>
<proteinExistence type="inferred from homology"/>
<dbReference type="InterPro" id="IPR018326">
    <property type="entry name" value="Rad4_beta-hairpin_dom1"/>
</dbReference>
<dbReference type="HOGENOM" id="CLU_003639_1_0_1"/>
<evidence type="ECO:0000313" key="11">
    <source>
        <dbReference type="Proteomes" id="UP000016933"/>
    </source>
</evidence>
<dbReference type="SMART" id="SM01032">
    <property type="entry name" value="BHD_3"/>
    <property type="match status" value="1"/>
</dbReference>
<dbReference type="Proteomes" id="UP000016933">
    <property type="component" value="Unassembled WGS sequence"/>
</dbReference>
<evidence type="ECO:0000256" key="3">
    <source>
        <dbReference type="ARBA" id="ARBA00022763"/>
    </source>
</evidence>
<feature type="domain" description="Rad4 beta-hairpin" evidence="7">
    <location>
        <begin position="468"/>
        <end position="526"/>
    </location>
</feature>
<evidence type="ECO:0000259" key="9">
    <source>
        <dbReference type="SMART" id="SM01032"/>
    </source>
</evidence>
<evidence type="ECO:0000256" key="1">
    <source>
        <dbReference type="ARBA" id="ARBA00004123"/>
    </source>
</evidence>